<protein>
    <recommendedName>
        <fullName evidence="4">Secreted protein</fullName>
    </recommendedName>
</protein>
<accession>A0ABR1CGJ3</accession>
<proteinExistence type="predicted"/>
<name>A0ABR1CGJ3_NECAM</name>
<reference evidence="2 3" key="1">
    <citation type="submission" date="2023-08" db="EMBL/GenBank/DDBJ databases">
        <title>A Necator americanus chromosomal reference genome.</title>
        <authorList>
            <person name="Ilik V."/>
            <person name="Petrzelkova K.J."/>
            <person name="Pardy F."/>
            <person name="Fuh T."/>
            <person name="Niatou-Singa F.S."/>
            <person name="Gouil Q."/>
            <person name="Baker L."/>
            <person name="Ritchie M.E."/>
            <person name="Jex A.R."/>
            <person name="Gazzola D."/>
            <person name="Li H."/>
            <person name="Toshio Fujiwara R."/>
            <person name="Zhan B."/>
            <person name="Aroian R.V."/>
            <person name="Pafco B."/>
            <person name="Schwarz E.M."/>
        </authorList>
    </citation>
    <scope>NUCLEOTIDE SEQUENCE [LARGE SCALE GENOMIC DNA]</scope>
    <source>
        <strain evidence="2 3">Aroian</strain>
        <tissue evidence="2">Whole animal</tissue>
    </source>
</reference>
<evidence type="ECO:0000313" key="2">
    <source>
        <dbReference type="EMBL" id="KAK6736985.1"/>
    </source>
</evidence>
<keyword evidence="3" id="KW-1185">Reference proteome</keyword>
<dbReference type="Proteomes" id="UP001303046">
    <property type="component" value="Unassembled WGS sequence"/>
</dbReference>
<sequence length="85" mass="8995">MKGENKGSCKVMMCSFSSLQTLCAMVFLTAQTSNNCSRVQATWSTVSYASGIARSGTMDIAVEIEEGTTSRTTAENGVNNVVPGF</sequence>
<evidence type="ECO:0008006" key="4">
    <source>
        <dbReference type="Google" id="ProtNLM"/>
    </source>
</evidence>
<feature type="chain" id="PRO_5045673782" description="Secreted protein" evidence="1">
    <location>
        <begin position="25"/>
        <end position="85"/>
    </location>
</feature>
<organism evidence="2 3">
    <name type="scientific">Necator americanus</name>
    <name type="common">Human hookworm</name>
    <dbReference type="NCBI Taxonomy" id="51031"/>
    <lineage>
        <taxon>Eukaryota</taxon>
        <taxon>Metazoa</taxon>
        <taxon>Ecdysozoa</taxon>
        <taxon>Nematoda</taxon>
        <taxon>Chromadorea</taxon>
        <taxon>Rhabditida</taxon>
        <taxon>Rhabditina</taxon>
        <taxon>Rhabditomorpha</taxon>
        <taxon>Strongyloidea</taxon>
        <taxon>Ancylostomatidae</taxon>
        <taxon>Bunostominae</taxon>
        <taxon>Necator</taxon>
    </lineage>
</organism>
<gene>
    <name evidence="2" type="primary">Necator_chrII.g7381</name>
    <name evidence="2" type="ORF">RB195_019588</name>
</gene>
<keyword evidence="1" id="KW-0732">Signal</keyword>
<evidence type="ECO:0000256" key="1">
    <source>
        <dbReference type="SAM" id="SignalP"/>
    </source>
</evidence>
<comment type="caution">
    <text evidence="2">The sequence shown here is derived from an EMBL/GenBank/DDBJ whole genome shotgun (WGS) entry which is preliminary data.</text>
</comment>
<dbReference type="EMBL" id="JAVFWL010000002">
    <property type="protein sequence ID" value="KAK6736985.1"/>
    <property type="molecule type" value="Genomic_DNA"/>
</dbReference>
<feature type="signal peptide" evidence="1">
    <location>
        <begin position="1"/>
        <end position="24"/>
    </location>
</feature>
<evidence type="ECO:0000313" key="3">
    <source>
        <dbReference type="Proteomes" id="UP001303046"/>
    </source>
</evidence>